<accession>A0A428ZAP7</accession>
<proteinExistence type="predicted"/>
<evidence type="ECO:0000313" key="2">
    <source>
        <dbReference type="Proteomes" id="UP000287547"/>
    </source>
</evidence>
<gene>
    <name evidence="1" type="ORF">DMH04_17780</name>
</gene>
<reference evidence="1 2" key="1">
    <citation type="submission" date="2018-05" db="EMBL/GenBank/DDBJ databases">
        <title>Evolution of GPA BGCs.</title>
        <authorList>
            <person name="Waglechner N."/>
            <person name="Wright G.D."/>
        </authorList>
    </citation>
    <scope>NUCLEOTIDE SEQUENCE [LARGE SCALE GENOMIC DNA]</scope>
    <source>
        <strain evidence="1 2">A82846</strain>
    </source>
</reference>
<dbReference type="OrthoDB" id="4246289at2"/>
<evidence type="ECO:0008006" key="3">
    <source>
        <dbReference type="Google" id="ProtNLM"/>
    </source>
</evidence>
<comment type="caution">
    <text evidence="1">The sequence shown here is derived from an EMBL/GenBank/DDBJ whole genome shotgun (WGS) entry which is preliminary data.</text>
</comment>
<dbReference type="RefSeq" id="WP_037267507.1">
    <property type="nucleotide sequence ID" value="NZ_QHKI01000013.1"/>
</dbReference>
<dbReference type="AlphaFoldDB" id="A0A428ZAP7"/>
<name>A0A428ZAP7_KIBAR</name>
<dbReference type="EMBL" id="QHKI01000013">
    <property type="protein sequence ID" value="RSM85153.1"/>
    <property type="molecule type" value="Genomic_DNA"/>
</dbReference>
<organism evidence="1 2">
    <name type="scientific">Kibdelosporangium aridum</name>
    <dbReference type="NCBI Taxonomy" id="2030"/>
    <lineage>
        <taxon>Bacteria</taxon>
        <taxon>Bacillati</taxon>
        <taxon>Actinomycetota</taxon>
        <taxon>Actinomycetes</taxon>
        <taxon>Pseudonocardiales</taxon>
        <taxon>Pseudonocardiaceae</taxon>
        <taxon>Kibdelosporangium</taxon>
    </lineage>
</organism>
<evidence type="ECO:0000313" key="1">
    <source>
        <dbReference type="EMBL" id="RSM85153.1"/>
    </source>
</evidence>
<dbReference type="Proteomes" id="UP000287547">
    <property type="component" value="Unassembled WGS sequence"/>
</dbReference>
<sequence>MGSLVAIGESVRVRGFGLAGVIVMAAEDPAAVREAWRAVPDDAEVVILTPAAAAALADRPETPLTAVLPGGAP</sequence>
<protein>
    <recommendedName>
        <fullName evidence="3">ATP synthase F subunit</fullName>
    </recommendedName>
</protein>